<dbReference type="Proteomes" id="UP000186940">
    <property type="component" value="Unassembled WGS sequence"/>
</dbReference>
<accession>A0A1F2P9N1</accession>
<name>A0A1F2P9N1_9EURY</name>
<sequence length="153" mass="17354">MANRVRKAKVSDVPAIKKLIDHYARKNIILQRSLNDIYENLRSFFVYTTPGGEIRGCCALHIIWKDLGEIRSLAVDEHLTGEGVGSALLEAALLEAKDLGLEKVFTLTLSRDFFKNHGFREVPKDTLPHKVWGWCLRCPKFPDCDEVAFVIDV</sequence>
<organism evidence="4 5">
    <name type="scientific">Candidatus Syntropharchaeum caldarium</name>
    <dbReference type="NCBI Taxonomy" id="1838285"/>
    <lineage>
        <taxon>Archaea</taxon>
        <taxon>Methanobacteriati</taxon>
        <taxon>Methanobacteriota</taxon>
        <taxon>Stenosarchaea group</taxon>
        <taxon>Methanomicrobia</taxon>
        <taxon>Methanosarcinales</taxon>
        <taxon>ANME-2 cluster</taxon>
        <taxon>Candidatus Syntropharchaeum</taxon>
    </lineage>
</organism>
<evidence type="ECO:0000256" key="1">
    <source>
        <dbReference type="ARBA" id="ARBA00022679"/>
    </source>
</evidence>
<evidence type="ECO:0000313" key="5">
    <source>
        <dbReference type="Proteomes" id="UP000186940"/>
    </source>
</evidence>
<dbReference type="InterPro" id="IPR000182">
    <property type="entry name" value="GNAT_dom"/>
</dbReference>
<dbReference type="GO" id="GO:0006526">
    <property type="term" value="P:L-arginine biosynthetic process"/>
    <property type="evidence" value="ECO:0007669"/>
    <property type="project" value="InterPro"/>
</dbReference>
<reference evidence="4" key="1">
    <citation type="submission" date="2016-05" db="EMBL/GenBank/DDBJ databases">
        <title>Microbial consortia oxidize butane by reversing methanogenesis.</title>
        <authorList>
            <person name="Laso-Perez R."/>
            <person name="Richter M."/>
            <person name="Wegener G."/>
            <person name="Musat F."/>
        </authorList>
    </citation>
    <scope>NUCLEOTIDE SEQUENCE [LARGE SCALE GENOMIC DNA]</scope>
    <source>
        <strain evidence="4">BOX2</strain>
    </source>
</reference>
<proteinExistence type="predicted"/>
<dbReference type="SUPFAM" id="SSF55729">
    <property type="entry name" value="Acyl-CoA N-acyltransferases (Nat)"/>
    <property type="match status" value="1"/>
</dbReference>
<dbReference type="EMBL" id="LYOS01000002">
    <property type="protein sequence ID" value="OFV68099.1"/>
    <property type="molecule type" value="Genomic_DNA"/>
</dbReference>
<dbReference type="Pfam" id="PF00583">
    <property type="entry name" value="Acetyltransf_1"/>
    <property type="match status" value="1"/>
</dbReference>
<keyword evidence="5" id="KW-1185">Reference proteome</keyword>
<dbReference type="NCBIfam" id="NF005840">
    <property type="entry name" value="PRK07757.1"/>
    <property type="match status" value="1"/>
</dbReference>
<dbReference type="STRING" id="1838285.SCAL_000739"/>
<dbReference type="GO" id="GO:0005737">
    <property type="term" value="C:cytoplasm"/>
    <property type="evidence" value="ECO:0007669"/>
    <property type="project" value="InterPro"/>
</dbReference>
<keyword evidence="1" id="KW-0808">Transferase</keyword>
<dbReference type="InterPro" id="IPR016181">
    <property type="entry name" value="Acyl_CoA_acyltransferase"/>
</dbReference>
<dbReference type="PROSITE" id="PS51186">
    <property type="entry name" value="GNAT"/>
    <property type="match status" value="1"/>
</dbReference>
<protein>
    <submittedName>
        <fullName evidence="4">Acetyltransferase</fullName>
    </submittedName>
</protein>
<evidence type="ECO:0000256" key="2">
    <source>
        <dbReference type="ARBA" id="ARBA00023315"/>
    </source>
</evidence>
<feature type="domain" description="N-acetyltransferase" evidence="3">
    <location>
        <begin position="3"/>
        <end position="138"/>
    </location>
</feature>
<dbReference type="PANTHER" id="PTHR30602:SF12">
    <property type="entry name" value="AMINO-ACID ACETYLTRANSFERASE NAGS1, CHLOROPLASTIC-RELATED"/>
    <property type="match status" value="1"/>
</dbReference>
<dbReference type="InterPro" id="IPR010167">
    <property type="entry name" value="NH2A_AcTrfase"/>
</dbReference>
<keyword evidence="2" id="KW-0012">Acyltransferase</keyword>
<comment type="caution">
    <text evidence="4">The sequence shown here is derived from an EMBL/GenBank/DDBJ whole genome shotgun (WGS) entry which is preliminary data.</text>
</comment>
<evidence type="ECO:0000259" key="3">
    <source>
        <dbReference type="PROSITE" id="PS51186"/>
    </source>
</evidence>
<dbReference type="AlphaFoldDB" id="A0A1F2P9N1"/>
<dbReference type="PANTHER" id="PTHR30602">
    <property type="entry name" value="AMINO-ACID ACETYLTRANSFERASE"/>
    <property type="match status" value="1"/>
</dbReference>
<gene>
    <name evidence="4" type="ORF">SCAL_000739</name>
</gene>
<dbReference type="Gene3D" id="3.40.630.30">
    <property type="match status" value="1"/>
</dbReference>
<dbReference type="GO" id="GO:0004042">
    <property type="term" value="F:L-glutamate N-acetyltransferase activity"/>
    <property type="evidence" value="ECO:0007669"/>
    <property type="project" value="InterPro"/>
</dbReference>
<evidence type="ECO:0000313" key="4">
    <source>
        <dbReference type="EMBL" id="OFV68099.1"/>
    </source>
</evidence>